<organism evidence="2">
    <name type="scientific">Ditylum brightwellii</name>
    <dbReference type="NCBI Taxonomy" id="49249"/>
    <lineage>
        <taxon>Eukaryota</taxon>
        <taxon>Sar</taxon>
        <taxon>Stramenopiles</taxon>
        <taxon>Ochrophyta</taxon>
        <taxon>Bacillariophyta</taxon>
        <taxon>Mediophyceae</taxon>
        <taxon>Lithodesmiophycidae</taxon>
        <taxon>Lithodesmiales</taxon>
        <taxon>Lithodesmiaceae</taxon>
        <taxon>Ditylum</taxon>
    </lineage>
</organism>
<name>A0A7S4QWU5_9STRA</name>
<dbReference type="EMBL" id="HBNS01010996">
    <property type="protein sequence ID" value="CAE4595758.1"/>
    <property type="molecule type" value="Transcribed_RNA"/>
</dbReference>
<feature type="region of interest" description="Disordered" evidence="1">
    <location>
        <begin position="193"/>
        <end position="216"/>
    </location>
</feature>
<feature type="compositionally biased region" description="Low complexity" evidence="1">
    <location>
        <begin position="282"/>
        <end position="294"/>
    </location>
</feature>
<sequence length="328" mass="37269">MNSKSADENPPCTPLTIQNDGISLRLRKNHTSSEPKSSSRLGRTNSMMNLTTDENKGHYHPTGYVHPNAKPLKSCLSNSNLSSMNRTMTEPNLSGMTKMRRNISFHRVEIREYERAVGVHPVSSGCHSLTLGWEYNPELTVLDFELYEEDRMKRSKGYKVSAVPDIERGRLLRYEADATKEELQEAKREIRVTRDQRRRTNQLLQHKQREKLEESLQSAKRKIRRFVTGTSKEKEEEKLWRNAEKSLKNCLSREDVSASSSSGSIPSMRVSLESESNETEESTTAASNTELSSSLPAEDQSGGDDWEFSYTTETSLSGTCMMDHFCSN</sequence>
<evidence type="ECO:0000256" key="1">
    <source>
        <dbReference type="SAM" id="MobiDB-lite"/>
    </source>
</evidence>
<evidence type="ECO:0000313" key="2">
    <source>
        <dbReference type="EMBL" id="CAE4595758.1"/>
    </source>
</evidence>
<feature type="compositionally biased region" description="Low complexity" evidence="1">
    <location>
        <begin position="257"/>
        <end position="274"/>
    </location>
</feature>
<protein>
    <submittedName>
        <fullName evidence="2">Uncharacterized protein</fullName>
    </submittedName>
</protein>
<proteinExistence type="predicted"/>
<feature type="region of interest" description="Disordered" evidence="1">
    <location>
        <begin position="251"/>
        <end position="308"/>
    </location>
</feature>
<accession>A0A7S4QWU5</accession>
<feature type="compositionally biased region" description="Polar residues" evidence="1">
    <location>
        <begin position="32"/>
        <end position="52"/>
    </location>
</feature>
<gene>
    <name evidence="2" type="ORF">DBRI00130_LOCUS8890</name>
</gene>
<reference evidence="2" key="1">
    <citation type="submission" date="2021-01" db="EMBL/GenBank/DDBJ databases">
        <authorList>
            <person name="Corre E."/>
            <person name="Pelletier E."/>
            <person name="Niang G."/>
            <person name="Scheremetjew M."/>
            <person name="Finn R."/>
            <person name="Kale V."/>
            <person name="Holt S."/>
            <person name="Cochrane G."/>
            <person name="Meng A."/>
            <person name="Brown T."/>
            <person name="Cohen L."/>
        </authorList>
    </citation>
    <scope>NUCLEOTIDE SEQUENCE</scope>
    <source>
        <strain evidence="2">GSO104</strain>
    </source>
</reference>
<feature type="region of interest" description="Disordered" evidence="1">
    <location>
        <begin position="1"/>
        <end position="60"/>
    </location>
</feature>
<dbReference type="AlphaFoldDB" id="A0A7S4QWU5"/>